<evidence type="ECO:0000256" key="2">
    <source>
        <dbReference type="ARBA" id="ARBA00022679"/>
    </source>
</evidence>
<dbReference type="GeneID" id="72384690"/>
<dbReference type="RefSeq" id="WP_202584866.1">
    <property type="nucleotide sequence ID" value="NZ_BKBT01000002.1"/>
</dbReference>
<dbReference type="PANTHER" id="PTHR43356:SF2">
    <property type="entry name" value="PHOSPHATE ACETYLTRANSFERASE"/>
    <property type="match status" value="1"/>
</dbReference>
<proteinExistence type="inferred from homology"/>
<reference evidence="5" key="1">
    <citation type="submission" date="2023-01" db="EMBL/GenBank/DDBJ databases">
        <title>Oxazolidinone resistance genes in florfenicol resistant enterococci from beef cattle and veal calves at slaughter.</title>
        <authorList>
            <person name="Biggel M."/>
        </authorList>
    </citation>
    <scope>NUCLEOTIDE SEQUENCE</scope>
    <source>
        <strain evidence="5">K204-1</strain>
    </source>
</reference>
<dbReference type="Pfam" id="PF01515">
    <property type="entry name" value="PTA_PTB"/>
    <property type="match status" value="1"/>
</dbReference>
<evidence type="ECO:0000313" key="6">
    <source>
        <dbReference type="Proteomes" id="UP001179600"/>
    </source>
</evidence>
<dbReference type="SUPFAM" id="SSF53659">
    <property type="entry name" value="Isocitrate/Isopropylmalate dehydrogenase-like"/>
    <property type="match status" value="1"/>
</dbReference>
<dbReference type="GO" id="GO:0016746">
    <property type="term" value="F:acyltransferase activity"/>
    <property type="evidence" value="ECO:0007669"/>
    <property type="project" value="UniProtKB-KW"/>
</dbReference>
<protein>
    <submittedName>
        <fullName evidence="5">Phosphate acyltransferase</fullName>
    </submittedName>
</protein>
<comment type="similarity">
    <text evidence="1">Belongs to the phosphate acetyltransferase and butyryltransferase family.</text>
</comment>
<feature type="domain" description="Phosphate acetyl/butaryl transferase" evidence="4">
    <location>
        <begin position="83"/>
        <end position="297"/>
    </location>
</feature>
<dbReference type="PIRSF" id="PIRSF000428">
    <property type="entry name" value="P_Ac_trans"/>
    <property type="match status" value="1"/>
</dbReference>
<dbReference type="Proteomes" id="UP001179600">
    <property type="component" value="Chromosome"/>
</dbReference>
<dbReference type="InterPro" id="IPR012147">
    <property type="entry name" value="P_Ac_Bu_trans"/>
</dbReference>
<dbReference type="EMBL" id="CP116507">
    <property type="protein sequence ID" value="WCG21937.1"/>
    <property type="molecule type" value="Genomic_DNA"/>
</dbReference>
<evidence type="ECO:0000256" key="3">
    <source>
        <dbReference type="ARBA" id="ARBA00023315"/>
    </source>
</evidence>
<evidence type="ECO:0000313" key="5">
    <source>
        <dbReference type="EMBL" id="WCG21937.1"/>
    </source>
</evidence>
<gene>
    <name evidence="5" type="ORF">PML95_05900</name>
</gene>
<keyword evidence="3 5" id="KW-0012">Acyltransferase</keyword>
<dbReference type="Gene3D" id="3.40.718.10">
    <property type="entry name" value="Isopropylmalate Dehydrogenase"/>
    <property type="match status" value="1"/>
</dbReference>
<dbReference type="InterPro" id="IPR002505">
    <property type="entry name" value="PTA_PTB"/>
</dbReference>
<dbReference type="AlphaFoldDB" id="A0AAF0BGG8"/>
<evidence type="ECO:0000256" key="1">
    <source>
        <dbReference type="ARBA" id="ARBA00005656"/>
    </source>
</evidence>
<accession>A0AAF0BGG8</accession>
<dbReference type="InterPro" id="IPR050500">
    <property type="entry name" value="Phos_Acetyltrans/Butyryltrans"/>
</dbReference>
<keyword evidence="2" id="KW-0808">Transferase</keyword>
<dbReference type="PANTHER" id="PTHR43356">
    <property type="entry name" value="PHOSPHATE ACETYLTRANSFERASE"/>
    <property type="match status" value="1"/>
</dbReference>
<evidence type="ECO:0000259" key="4">
    <source>
        <dbReference type="Pfam" id="PF01515"/>
    </source>
</evidence>
<sequence>MAIKSFDDLKSRLKADSHEQRTVAVANAADEHTLQAVLSLYHEDYIRPLLVGDKDAISQLLADLNEDVSLFDIYHETTPESIAAKAVSLVKEGAAQVLLKGGIQTRDLLKAVVNKETGIRKPGVLSHVAINEVPTYHKLLLVSDGGMVLTPDVKMKQAILDNALSVYRGLGYDQINVGILDASENVNPKLQASQDAVELKELAGTTGYEDVKIEGPISLDLSISKEIAEAKGYDSEIAGDMDVLLVPDIVTGNVLGKSLTTLAGGKMAGLIIGAEAPIVLTSRGSSMEEKLNSLLLAISL</sequence>
<organism evidence="5 6">
    <name type="scientific">Vagococcus lutrae</name>
    <dbReference type="NCBI Taxonomy" id="81947"/>
    <lineage>
        <taxon>Bacteria</taxon>
        <taxon>Bacillati</taxon>
        <taxon>Bacillota</taxon>
        <taxon>Bacilli</taxon>
        <taxon>Lactobacillales</taxon>
        <taxon>Enterococcaceae</taxon>
        <taxon>Vagococcus</taxon>
    </lineage>
</organism>
<name>A0AAF0BGG8_9ENTE</name>